<dbReference type="Gene3D" id="3.30.750.44">
    <property type="match status" value="1"/>
</dbReference>
<dbReference type="Gene3D" id="3.90.226.10">
    <property type="entry name" value="2-enoyl-CoA Hydratase, Chain A, domain 1"/>
    <property type="match status" value="1"/>
</dbReference>
<name>A0ABT8RGI1_9BACT</name>
<dbReference type="Pfam" id="PF03572">
    <property type="entry name" value="Peptidase_S41"/>
    <property type="match status" value="1"/>
</dbReference>
<accession>A0ABT8RGI1</accession>
<dbReference type="InterPro" id="IPR028204">
    <property type="entry name" value="Tricorn_C1"/>
</dbReference>
<dbReference type="InterPro" id="IPR029045">
    <property type="entry name" value="ClpP/crotonase-like_dom_sf"/>
</dbReference>
<protein>
    <submittedName>
        <fullName evidence="2">S41 family peptidase</fullName>
    </submittedName>
</protein>
<dbReference type="PANTHER" id="PTHR11261:SF3">
    <property type="entry name" value="RETINOL-BINDING PROTEIN 3"/>
    <property type="match status" value="1"/>
</dbReference>
<dbReference type="SUPFAM" id="SSF52096">
    <property type="entry name" value="ClpP/crotonase"/>
    <property type="match status" value="1"/>
</dbReference>
<dbReference type="Pfam" id="PF14684">
    <property type="entry name" value="Tricorn_C1"/>
    <property type="match status" value="1"/>
</dbReference>
<dbReference type="RefSeq" id="WP_302041999.1">
    <property type="nucleotide sequence ID" value="NZ_JAUKPO010000046.1"/>
</dbReference>
<comment type="caution">
    <text evidence="2">The sequence shown here is derived from an EMBL/GenBank/DDBJ whole genome shotgun (WGS) entry which is preliminary data.</text>
</comment>
<gene>
    <name evidence="2" type="ORF">Q0590_33310</name>
</gene>
<sequence>MKTANAPYLHKFLWLLLIILPFSACNQFDFREEISPIKKPSGLEGIWQSEGYGYVMDVSNGKATVYDYTSTTCLKKTFFFDLPGFEVANWDVSLNAKGDELLYKAKGPITEFRFKRINKLPKVCDNGGIAPTRDAKVNFDLLWQTFEDQYAFFNLRQVDWKSLRDKYRPQVTEQNLETTFQQLISHFNEDHVTLSVNGDDFLNRFDAGAIRTFARFYAENPAGTSQQNIKLYAIGEYEKIVGNVITSYLHGNVQTALNNQIIWGKLEGNIGYLHVGQMSGYELSDLQLVLDQVFTELKNCPSMVVDVRFNLGGSDRLALEIAGRFTSVQQIGWKFTARTGNGFAREQVVMQKPTGGYTFTKPTVVLTSILTSSAAEVFTLMMRQLPQVQTMGESTNGIFSTVLPKELPNGWLLTLSNERLTDAQGQVFEGTGIPVDIAAPFPSKAERDNGQDSGIEKAISWLKNQ</sequence>
<dbReference type="Proteomes" id="UP001168528">
    <property type="component" value="Unassembled WGS sequence"/>
</dbReference>
<evidence type="ECO:0000313" key="3">
    <source>
        <dbReference type="Proteomes" id="UP001168528"/>
    </source>
</evidence>
<dbReference type="PANTHER" id="PTHR11261">
    <property type="entry name" value="INTERPHOTORECEPTOR RETINOID-BINDING PROTEIN"/>
    <property type="match status" value="1"/>
</dbReference>
<evidence type="ECO:0000259" key="1">
    <source>
        <dbReference type="SMART" id="SM00245"/>
    </source>
</evidence>
<dbReference type="InterPro" id="IPR005151">
    <property type="entry name" value="Tail-specific_protease"/>
</dbReference>
<dbReference type="EMBL" id="JAUKPO010000046">
    <property type="protein sequence ID" value="MDO1451200.1"/>
    <property type="molecule type" value="Genomic_DNA"/>
</dbReference>
<feature type="domain" description="Tail specific protease" evidence="1">
    <location>
        <begin position="242"/>
        <end position="440"/>
    </location>
</feature>
<organism evidence="2 3">
    <name type="scientific">Rhodocytophaga aerolata</name>
    <dbReference type="NCBI Taxonomy" id="455078"/>
    <lineage>
        <taxon>Bacteria</taxon>
        <taxon>Pseudomonadati</taxon>
        <taxon>Bacteroidota</taxon>
        <taxon>Cytophagia</taxon>
        <taxon>Cytophagales</taxon>
        <taxon>Rhodocytophagaceae</taxon>
        <taxon>Rhodocytophaga</taxon>
    </lineage>
</organism>
<reference evidence="2" key="1">
    <citation type="submission" date="2023-07" db="EMBL/GenBank/DDBJ databases">
        <title>The genome sequence of Rhodocytophaga aerolata KACC 12507.</title>
        <authorList>
            <person name="Zhang X."/>
        </authorList>
    </citation>
    <scope>NUCLEOTIDE SEQUENCE</scope>
    <source>
        <strain evidence="2">KACC 12507</strain>
    </source>
</reference>
<dbReference type="CDD" id="cd07563">
    <property type="entry name" value="Peptidase_S41_IRBP"/>
    <property type="match status" value="1"/>
</dbReference>
<dbReference type="SMART" id="SM00245">
    <property type="entry name" value="TSPc"/>
    <property type="match status" value="1"/>
</dbReference>
<keyword evidence="3" id="KW-1185">Reference proteome</keyword>
<proteinExistence type="predicted"/>
<evidence type="ECO:0000313" key="2">
    <source>
        <dbReference type="EMBL" id="MDO1451200.1"/>
    </source>
</evidence>